<proteinExistence type="predicted"/>
<dbReference type="Proteomes" id="UP000198921">
    <property type="component" value="Unassembled WGS sequence"/>
</dbReference>
<gene>
    <name evidence="3" type="ORF">SAMN05660209_00493</name>
</gene>
<sequence>MDSTLERGPAWLRGTRGRVAGIAAVVLLVVGVAVSCANAGEDGPSLPVFGGGPDAGVTGVRAPSDATGGTLRVVTGEVDNLDPQRSYLPGVWNLMRLYTRTLVTYSTEPGRTGELVPDLATDLGTTPDGGLTWTFTLREGVRFETGAPITSRDVKYGIERSFASDVVVGGPTRVVELLDDPANPYAGPYQDETSGRLGLASVETPDDRALTFRLRSPQPDFPYVMALPSSSPVPADSDTGADYGRDPVSSGPYAVATQDDVTGIVLERNPQWDPATDEVRTALADRVVVRTGMTGVERDQALLAGSADVDVSGAGIQAPTTARLGEDTGGEVPLGDRIDEVPNNVVRLLALPTDVAPFTDPACRAAVAAVVDRAAVQEVLGGPAEAERTSQLWPSGVAGGPEDPDPAADPAAAEEALATCGQPAGFDTVLAVPDAPVGVAVAEEVAGQLSRIGIRAEVRPLDAPSFYATEVGNPDRVRDNRIGIVLATWTADFPTPGSFLVPLVDGRSVSTVGNTNFARLADPVIDGLIDAARAAAGDPEATRAAWREVATAATATGAYVPLAESRVQLLAGQRLRNGVVMAPYTSYDLATAGVR</sequence>
<feature type="region of interest" description="Disordered" evidence="1">
    <location>
        <begin position="228"/>
        <end position="249"/>
    </location>
</feature>
<dbReference type="InterPro" id="IPR000914">
    <property type="entry name" value="SBP_5_dom"/>
</dbReference>
<dbReference type="InterPro" id="IPR030678">
    <property type="entry name" value="Peptide/Ni-bd"/>
</dbReference>
<accession>A0A1H3BM54</accession>
<dbReference type="GO" id="GO:0042597">
    <property type="term" value="C:periplasmic space"/>
    <property type="evidence" value="ECO:0007669"/>
    <property type="project" value="UniProtKB-ARBA"/>
</dbReference>
<dbReference type="SUPFAM" id="SSF53850">
    <property type="entry name" value="Periplasmic binding protein-like II"/>
    <property type="match status" value="1"/>
</dbReference>
<dbReference type="Gene3D" id="3.10.105.10">
    <property type="entry name" value="Dipeptide-binding Protein, Domain 3"/>
    <property type="match status" value="1"/>
</dbReference>
<dbReference type="RefSeq" id="WP_091151020.1">
    <property type="nucleotide sequence ID" value="NZ_FNOT01000001.1"/>
</dbReference>
<dbReference type="Gene3D" id="3.40.190.10">
    <property type="entry name" value="Periplasmic binding protein-like II"/>
    <property type="match status" value="1"/>
</dbReference>
<evidence type="ECO:0000256" key="1">
    <source>
        <dbReference type="SAM" id="MobiDB-lite"/>
    </source>
</evidence>
<dbReference type="PIRSF" id="PIRSF002741">
    <property type="entry name" value="MppA"/>
    <property type="match status" value="1"/>
</dbReference>
<dbReference type="GO" id="GO:0043190">
    <property type="term" value="C:ATP-binding cassette (ABC) transporter complex"/>
    <property type="evidence" value="ECO:0007669"/>
    <property type="project" value="InterPro"/>
</dbReference>
<reference evidence="4" key="1">
    <citation type="submission" date="2016-10" db="EMBL/GenBank/DDBJ databases">
        <authorList>
            <person name="Varghese N."/>
            <person name="Submissions S."/>
        </authorList>
    </citation>
    <scope>NUCLEOTIDE SEQUENCE [LARGE SCALE GENOMIC DNA]</scope>
    <source>
        <strain evidence="4">DSM 45422</strain>
    </source>
</reference>
<dbReference type="PANTHER" id="PTHR30290">
    <property type="entry name" value="PERIPLASMIC BINDING COMPONENT OF ABC TRANSPORTER"/>
    <property type="match status" value="1"/>
</dbReference>
<dbReference type="GO" id="GO:1904680">
    <property type="term" value="F:peptide transmembrane transporter activity"/>
    <property type="evidence" value="ECO:0007669"/>
    <property type="project" value="TreeGrafter"/>
</dbReference>
<dbReference type="CDD" id="cd08506">
    <property type="entry name" value="PBP2_clavulanate_OppA2"/>
    <property type="match status" value="1"/>
</dbReference>
<dbReference type="OrthoDB" id="5240629at2"/>
<evidence type="ECO:0000313" key="3">
    <source>
        <dbReference type="EMBL" id="SDX43040.1"/>
    </source>
</evidence>
<keyword evidence="4" id="KW-1185">Reference proteome</keyword>
<evidence type="ECO:0000313" key="4">
    <source>
        <dbReference type="Proteomes" id="UP000198921"/>
    </source>
</evidence>
<dbReference type="Pfam" id="PF00496">
    <property type="entry name" value="SBP_bac_5"/>
    <property type="match status" value="1"/>
</dbReference>
<name>A0A1H3BM54_9ACTN</name>
<dbReference type="AlphaFoldDB" id="A0A1H3BM54"/>
<feature type="domain" description="Solute-binding protein family 5" evidence="2">
    <location>
        <begin position="114"/>
        <end position="507"/>
    </location>
</feature>
<dbReference type="GO" id="GO:0015833">
    <property type="term" value="P:peptide transport"/>
    <property type="evidence" value="ECO:0007669"/>
    <property type="project" value="TreeGrafter"/>
</dbReference>
<dbReference type="PANTHER" id="PTHR30290:SF83">
    <property type="entry name" value="ABC TRANSPORTER SUBSTRATE-BINDING PROTEIN"/>
    <property type="match status" value="1"/>
</dbReference>
<feature type="region of interest" description="Disordered" evidence="1">
    <location>
        <begin position="382"/>
        <end position="411"/>
    </location>
</feature>
<organism evidence="3 4">
    <name type="scientific">Geodermatophilus africanus</name>
    <dbReference type="NCBI Taxonomy" id="1137993"/>
    <lineage>
        <taxon>Bacteria</taxon>
        <taxon>Bacillati</taxon>
        <taxon>Actinomycetota</taxon>
        <taxon>Actinomycetes</taxon>
        <taxon>Geodermatophilales</taxon>
        <taxon>Geodermatophilaceae</taxon>
        <taxon>Geodermatophilus</taxon>
    </lineage>
</organism>
<evidence type="ECO:0000259" key="2">
    <source>
        <dbReference type="Pfam" id="PF00496"/>
    </source>
</evidence>
<dbReference type="InterPro" id="IPR039424">
    <property type="entry name" value="SBP_5"/>
</dbReference>
<dbReference type="STRING" id="1137993.SAMN05660209_00493"/>
<dbReference type="EMBL" id="FNOT01000001">
    <property type="protein sequence ID" value="SDX43040.1"/>
    <property type="molecule type" value="Genomic_DNA"/>
</dbReference>
<protein>
    <submittedName>
        <fullName evidence="3">Peptide/nickel transport system substrate-binding protein</fullName>
    </submittedName>
</protein>